<evidence type="ECO:0000313" key="1">
    <source>
        <dbReference type="EMBL" id="TCX77215.1"/>
    </source>
</evidence>
<proteinExistence type="predicted"/>
<name>A0A483LQE8_KLEPN</name>
<comment type="caution">
    <text evidence="1">The sequence shown here is derived from an EMBL/GenBank/DDBJ whole genome shotgun (WGS) entry which is preliminary data.</text>
</comment>
<gene>
    <name evidence="1" type="ORF">ETE64_05785</name>
</gene>
<dbReference type="RefSeq" id="WP_047028286.1">
    <property type="nucleotide sequence ID" value="NZ_CAAHAC010000006.1"/>
</dbReference>
<sequence>MSVLPFDLPDKAIQPTNQFIFLTGTEDFTIRKTAAAKIARARGQRFFVHMCKRHGASEHYSSCMACVECQKQWYRDNGKHKPDPDIKPFSSAYTIAAVFFKGIRL</sequence>
<dbReference type="EMBL" id="SDCM01000006">
    <property type="protein sequence ID" value="TCX77215.1"/>
    <property type="molecule type" value="Genomic_DNA"/>
</dbReference>
<reference evidence="1" key="1">
    <citation type="submission" date="2019-01" db="EMBL/GenBank/DDBJ databases">
        <authorList>
            <person name="Lista F."/>
            <person name="Anselmo A."/>
        </authorList>
    </citation>
    <scope>NUCLEOTIDE SEQUENCE</scope>
    <source>
        <strain evidence="1">10S</strain>
    </source>
</reference>
<protein>
    <submittedName>
        <fullName evidence="1">Uncharacterized protein</fullName>
    </submittedName>
</protein>
<dbReference type="AlphaFoldDB" id="A0A483LQE8"/>
<organism evidence="1">
    <name type="scientific">Klebsiella pneumoniae</name>
    <dbReference type="NCBI Taxonomy" id="573"/>
    <lineage>
        <taxon>Bacteria</taxon>
        <taxon>Pseudomonadati</taxon>
        <taxon>Pseudomonadota</taxon>
        <taxon>Gammaproteobacteria</taxon>
        <taxon>Enterobacterales</taxon>
        <taxon>Enterobacteriaceae</taxon>
        <taxon>Klebsiella/Raoultella group</taxon>
        <taxon>Klebsiella</taxon>
        <taxon>Klebsiella pneumoniae complex</taxon>
    </lineage>
</organism>
<accession>A0A483LQE8</accession>